<dbReference type="GO" id="GO:0016746">
    <property type="term" value="F:acyltransferase activity"/>
    <property type="evidence" value="ECO:0007669"/>
    <property type="project" value="InterPro"/>
</dbReference>
<accession>A0A931MHS2</accession>
<name>A0A931MHS2_9BURK</name>
<sequence>MKPLEFHLHAAGAVAPGIGSLAMLRAIASGAASYEAAPLQLPSPAMLPAQERRRASQAVRLVLACIDQALQGSPFAAQDLRSVFATDEGTGEVCQQMLETLATTRQVSPLLFSNSVVNAPSGYFSIAWRTRRPATVVSLGMESFASGLLCAVTEALADNEPVLLVVYDPAMTAPLNELLPIAQGTAAAWIVSGGTPRGDAPVLASFALSLEDAGAQPASPLPGWMPAAWAGHASARALAALSLMDAAAGAAGGYPLGGRTLRLQCMAKAAP</sequence>
<comment type="caution">
    <text evidence="2">The sequence shown here is derived from an EMBL/GenBank/DDBJ whole genome shotgun (WGS) entry which is preliminary data.</text>
</comment>
<protein>
    <submittedName>
        <fullName evidence="2">Beta-ketoacyl synthase chain length factor</fullName>
    </submittedName>
</protein>
<proteinExistence type="predicted"/>
<dbReference type="AlphaFoldDB" id="A0A931MHS2"/>
<evidence type="ECO:0000313" key="2">
    <source>
        <dbReference type="EMBL" id="MBG9388460.1"/>
    </source>
</evidence>
<keyword evidence="3" id="KW-1185">Reference proteome</keyword>
<dbReference type="Proteomes" id="UP000651050">
    <property type="component" value="Unassembled WGS sequence"/>
</dbReference>
<dbReference type="InterPro" id="IPR014030">
    <property type="entry name" value="Ketoacyl_synth_N"/>
</dbReference>
<dbReference type="SUPFAM" id="SSF53901">
    <property type="entry name" value="Thiolase-like"/>
    <property type="match status" value="1"/>
</dbReference>
<dbReference type="Gene3D" id="3.40.47.10">
    <property type="match status" value="1"/>
</dbReference>
<dbReference type="Pfam" id="PF13723">
    <property type="entry name" value="Ketoacyl-synt_2"/>
    <property type="match status" value="1"/>
</dbReference>
<dbReference type="RefSeq" id="WP_196986321.1">
    <property type="nucleotide sequence ID" value="NZ_JADWYS010000001.1"/>
</dbReference>
<gene>
    <name evidence="2" type="ORF">I5803_10540</name>
</gene>
<dbReference type="EMBL" id="JADWYS010000001">
    <property type="protein sequence ID" value="MBG9388460.1"/>
    <property type="molecule type" value="Genomic_DNA"/>
</dbReference>
<feature type="domain" description="Beta-ketoacyl synthase-like N-terminal" evidence="1">
    <location>
        <begin position="39"/>
        <end position="194"/>
    </location>
</feature>
<evidence type="ECO:0000259" key="1">
    <source>
        <dbReference type="Pfam" id="PF13723"/>
    </source>
</evidence>
<reference evidence="2" key="1">
    <citation type="submission" date="2020-11" db="EMBL/GenBank/DDBJ databases">
        <title>Bacterial whole genome sequence for Caenimonas sp. DR4.4.</title>
        <authorList>
            <person name="Le V."/>
            <person name="Ko S.-R."/>
            <person name="Ahn C.-Y."/>
            <person name="Oh H.-M."/>
        </authorList>
    </citation>
    <scope>NUCLEOTIDE SEQUENCE</scope>
    <source>
        <strain evidence="2">DR4.4</strain>
    </source>
</reference>
<organism evidence="2 3">
    <name type="scientific">Caenimonas aquaedulcis</name>
    <dbReference type="NCBI Taxonomy" id="2793270"/>
    <lineage>
        <taxon>Bacteria</taxon>
        <taxon>Pseudomonadati</taxon>
        <taxon>Pseudomonadota</taxon>
        <taxon>Betaproteobacteria</taxon>
        <taxon>Burkholderiales</taxon>
        <taxon>Comamonadaceae</taxon>
        <taxon>Caenimonas</taxon>
    </lineage>
</organism>
<evidence type="ECO:0000313" key="3">
    <source>
        <dbReference type="Proteomes" id="UP000651050"/>
    </source>
</evidence>
<dbReference type="InterPro" id="IPR016039">
    <property type="entry name" value="Thiolase-like"/>
</dbReference>